<evidence type="ECO:0000259" key="1">
    <source>
        <dbReference type="Pfam" id="PF01593"/>
    </source>
</evidence>
<dbReference type="Gene3D" id="3.50.50.60">
    <property type="entry name" value="FAD/NAD(P)-binding domain"/>
    <property type="match status" value="1"/>
</dbReference>
<dbReference type="EMBL" id="RCZG01000006">
    <property type="protein sequence ID" value="TPG33016.1"/>
    <property type="molecule type" value="Genomic_DNA"/>
</dbReference>
<dbReference type="RefSeq" id="WP_140693023.1">
    <property type="nucleotide sequence ID" value="NZ_RCZG01000006.1"/>
</dbReference>
<dbReference type="Pfam" id="PF01593">
    <property type="entry name" value="Amino_oxidase"/>
    <property type="match status" value="1"/>
</dbReference>
<proteinExistence type="predicted"/>
<feature type="domain" description="Amine oxidase" evidence="1">
    <location>
        <begin position="36"/>
        <end position="475"/>
    </location>
</feature>
<dbReference type="SUPFAM" id="SSF51905">
    <property type="entry name" value="FAD/NAD(P)-binding domain"/>
    <property type="match status" value="1"/>
</dbReference>
<keyword evidence="3" id="KW-1185">Reference proteome</keyword>
<dbReference type="AlphaFoldDB" id="A0A502E921"/>
<dbReference type="InterPro" id="IPR050464">
    <property type="entry name" value="Zeta_carotene_desat/Oxidored"/>
</dbReference>
<dbReference type="InterPro" id="IPR036188">
    <property type="entry name" value="FAD/NAD-bd_sf"/>
</dbReference>
<dbReference type="PANTHER" id="PTHR42923">
    <property type="entry name" value="PROTOPORPHYRINOGEN OXIDASE"/>
    <property type="match status" value="1"/>
</dbReference>
<comment type="caution">
    <text evidence="2">The sequence shown here is derived from an EMBL/GenBank/DDBJ whole genome shotgun (WGS) entry which is preliminary data.</text>
</comment>
<gene>
    <name evidence="2" type="ORF">EAH80_16530</name>
</gene>
<organism evidence="2 3">
    <name type="scientific">Mycolicibacterium hodleri</name>
    <dbReference type="NCBI Taxonomy" id="49897"/>
    <lineage>
        <taxon>Bacteria</taxon>
        <taxon>Bacillati</taxon>
        <taxon>Actinomycetota</taxon>
        <taxon>Actinomycetes</taxon>
        <taxon>Mycobacteriales</taxon>
        <taxon>Mycobacteriaceae</taxon>
        <taxon>Mycolicibacterium</taxon>
    </lineage>
</organism>
<evidence type="ECO:0000313" key="3">
    <source>
        <dbReference type="Proteomes" id="UP000320095"/>
    </source>
</evidence>
<dbReference type="OrthoDB" id="7856496at2"/>
<name>A0A502E921_9MYCO</name>
<dbReference type="Proteomes" id="UP000320095">
    <property type="component" value="Unassembled WGS sequence"/>
</dbReference>
<accession>A0A502E921</accession>
<sequence length="510" mass="55448">MSETDRLRETIPASPGLSDAASLERVPRVVVVGAGIAGLAAAAGLSERGVDVDVLEARNYLGGRVGGWPDTLADGAPAAMNRGFHAFFRQYYNLRTLLRRADPHLSALTPVDDYPLVDALGRHDTFRGLPHTPPFNALAFALRSPTFRLRDLVRLDAKAAAPLATASVPQTYFDLDDRTAETFLQDINFPAAARHLAFEVFARSFFAKPEYLSAAELVAMFHIYFLGSSEGLIFDVANENFDVALWNPLRKYLEGNGVRFHTGLSVESVSMDADVRVSCGVDAEFTADAVVLATDVAGLQHIVAGSPSVGDAAWRDQVADLHTAPEFVVLRLWLDRPVRADRAAFVGTGGRPPLDNVSVLERYEREAAVWAARTGGSVVELHAYSVTDTDDEVRRGLLARMHELYPETVGATIVEERLLRRGDCPRLAPGDFARRPTVQTPDRRVVLAGDGIRVDLPVALMERAATTGWLAANSLLGHFGLAGHDVHTVPNHGRSAVLRRLAKRAKGGRR</sequence>
<evidence type="ECO:0000313" key="2">
    <source>
        <dbReference type="EMBL" id="TPG33016.1"/>
    </source>
</evidence>
<protein>
    <submittedName>
        <fullName evidence="2">FAD-dependent oxidoreductase</fullName>
    </submittedName>
</protein>
<reference evidence="2 3" key="1">
    <citation type="journal article" date="2019" name="Environ. Microbiol.">
        <title>Species interactions and distinct microbial communities in high Arctic permafrost affected cryosols are associated with the CH4 and CO2 gas fluxes.</title>
        <authorList>
            <person name="Altshuler I."/>
            <person name="Hamel J."/>
            <person name="Turney S."/>
            <person name="Magnuson E."/>
            <person name="Levesque R."/>
            <person name="Greer C."/>
            <person name="Whyte L.G."/>
        </authorList>
    </citation>
    <scope>NUCLEOTIDE SEQUENCE [LARGE SCALE GENOMIC DNA]</scope>
    <source>
        <strain evidence="2 3">S5.20</strain>
    </source>
</reference>
<dbReference type="PANTHER" id="PTHR42923:SF43">
    <property type="entry name" value="AMINE OXIDASE"/>
    <property type="match status" value="1"/>
</dbReference>
<dbReference type="GO" id="GO:0016491">
    <property type="term" value="F:oxidoreductase activity"/>
    <property type="evidence" value="ECO:0007669"/>
    <property type="project" value="InterPro"/>
</dbReference>
<dbReference type="InterPro" id="IPR002937">
    <property type="entry name" value="Amino_oxidase"/>
</dbReference>